<organism evidence="2 3">
    <name type="scientific">Paraburkholderia caballeronis</name>
    <dbReference type="NCBI Taxonomy" id="416943"/>
    <lineage>
        <taxon>Bacteria</taxon>
        <taxon>Pseudomonadati</taxon>
        <taxon>Pseudomonadota</taxon>
        <taxon>Betaproteobacteria</taxon>
        <taxon>Burkholderiales</taxon>
        <taxon>Burkholderiaceae</taxon>
        <taxon>Paraburkholderia</taxon>
    </lineage>
</organism>
<evidence type="ECO:0008006" key="4">
    <source>
        <dbReference type="Google" id="ProtNLM"/>
    </source>
</evidence>
<dbReference type="Proteomes" id="UP000199120">
    <property type="component" value="Unassembled WGS sequence"/>
</dbReference>
<keyword evidence="3" id="KW-1185">Reference proteome</keyword>
<name>A0A1H7S977_9BURK</name>
<protein>
    <recommendedName>
        <fullName evidence="4">Phasin protein</fullName>
    </recommendedName>
</protein>
<dbReference type="STRING" id="416943.SAMN05445871_3398"/>
<evidence type="ECO:0000313" key="3">
    <source>
        <dbReference type="Proteomes" id="UP000199120"/>
    </source>
</evidence>
<reference evidence="3" key="1">
    <citation type="submission" date="2016-10" db="EMBL/GenBank/DDBJ databases">
        <authorList>
            <person name="Varghese N."/>
            <person name="Submissions S."/>
        </authorList>
    </citation>
    <scope>NUCLEOTIDE SEQUENCE [LARGE SCALE GENOMIC DNA]</scope>
    <source>
        <strain evidence="3">LMG 26416</strain>
    </source>
</reference>
<evidence type="ECO:0000256" key="1">
    <source>
        <dbReference type="SAM" id="MobiDB-lite"/>
    </source>
</evidence>
<accession>A0A1H7S977</accession>
<proteinExistence type="predicted"/>
<gene>
    <name evidence="2" type="ORF">SAMN05192542_111164</name>
</gene>
<dbReference type="OrthoDB" id="9088547at2"/>
<dbReference type="AlphaFoldDB" id="A0A1H7S977"/>
<sequence>MVTASNPPFDACRANACAALQMMSASQQWNEHWLALQQHRFERDRDALRGTFEALRDAKDWNDFAAGSQAVWRDYLSTSATIWQEGVAAAMQGAGAWSDTAREAMQQWQDSVSGLQQGAAGGAALPMREWMAAFERAVSAASAMHPADAAAGKGAATRARDSRPRGAHHVG</sequence>
<feature type="region of interest" description="Disordered" evidence="1">
    <location>
        <begin position="149"/>
        <end position="171"/>
    </location>
</feature>
<evidence type="ECO:0000313" key="2">
    <source>
        <dbReference type="EMBL" id="SEL69095.1"/>
    </source>
</evidence>
<dbReference type="EMBL" id="FOAJ01000011">
    <property type="protein sequence ID" value="SEL69095.1"/>
    <property type="molecule type" value="Genomic_DNA"/>
</dbReference>
<dbReference type="RefSeq" id="WP_143040691.1">
    <property type="nucleotide sequence ID" value="NZ_FNSR01000002.1"/>
</dbReference>